<dbReference type="AlphaFoldDB" id="A0AAW7TDD3"/>
<proteinExistence type="predicted"/>
<dbReference type="EMBL" id="JAUJRV010000051">
    <property type="protein sequence ID" value="MDN7799614.1"/>
    <property type="molecule type" value="Genomic_DNA"/>
</dbReference>
<evidence type="ECO:0000256" key="1">
    <source>
        <dbReference type="SAM" id="Phobius"/>
    </source>
</evidence>
<gene>
    <name evidence="2" type="ORF">QZM33_32285</name>
</gene>
<organism evidence="2 3">
    <name type="scientific">Burkholderia vietnamiensis</name>
    <dbReference type="NCBI Taxonomy" id="60552"/>
    <lineage>
        <taxon>Bacteria</taxon>
        <taxon>Pseudomonadati</taxon>
        <taxon>Pseudomonadota</taxon>
        <taxon>Betaproteobacteria</taxon>
        <taxon>Burkholderiales</taxon>
        <taxon>Burkholderiaceae</taxon>
        <taxon>Burkholderia</taxon>
        <taxon>Burkholderia cepacia complex</taxon>
    </lineage>
</organism>
<keyword evidence="1" id="KW-0812">Transmembrane</keyword>
<protein>
    <submittedName>
        <fullName evidence="2">Uncharacterized protein</fullName>
    </submittedName>
</protein>
<evidence type="ECO:0000313" key="2">
    <source>
        <dbReference type="EMBL" id="MDN7799614.1"/>
    </source>
</evidence>
<reference evidence="2" key="1">
    <citation type="submission" date="2023-07" db="EMBL/GenBank/DDBJ databases">
        <title>A collection of bacterial strains from the Burkholderia cepacia Research Laboratory and Repository.</title>
        <authorList>
            <person name="Lipuma J."/>
            <person name="Spilker T."/>
            <person name="Caverly L."/>
        </authorList>
    </citation>
    <scope>NUCLEOTIDE SEQUENCE</scope>
    <source>
        <strain evidence="2">AU44268</strain>
    </source>
</reference>
<dbReference type="Proteomes" id="UP001171620">
    <property type="component" value="Unassembled WGS sequence"/>
</dbReference>
<keyword evidence="1" id="KW-0472">Membrane</keyword>
<feature type="transmembrane region" description="Helical" evidence="1">
    <location>
        <begin position="62"/>
        <end position="80"/>
    </location>
</feature>
<dbReference type="RefSeq" id="WP_131754048.1">
    <property type="nucleotide sequence ID" value="NZ_CAAAFK010000005.1"/>
</dbReference>
<name>A0AAW7TDD3_BURVI</name>
<sequence length="85" mass="9968">MARHNTTPPPAESNALWQRMAKLSSVTIAFLAASRAAAIKFKTRKEDKNIFLSKNMFLEINFRLIIYFFLEICLLKHMFFEKSIR</sequence>
<accession>A0AAW7TDD3</accession>
<keyword evidence="1" id="KW-1133">Transmembrane helix</keyword>
<comment type="caution">
    <text evidence="2">The sequence shown here is derived from an EMBL/GenBank/DDBJ whole genome shotgun (WGS) entry which is preliminary data.</text>
</comment>
<evidence type="ECO:0000313" key="3">
    <source>
        <dbReference type="Proteomes" id="UP001171620"/>
    </source>
</evidence>